<protein>
    <recommendedName>
        <fullName evidence="3">F-box domain-containing protein</fullName>
    </recommendedName>
</protein>
<dbReference type="EMBL" id="JADNYJ010000135">
    <property type="protein sequence ID" value="KAF8881063.1"/>
    <property type="molecule type" value="Genomic_DNA"/>
</dbReference>
<accession>A0A9P5NDY8</accession>
<evidence type="ECO:0000313" key="2">
    <source>
        <dbReference type="Proteomes" id="UP000724874"/>
    </source>
</evidence>
<dbReference type="AlphaFoldDB" id="A0A9P5NDY8"/>
<evidence type="ECO:0000313" key="1">
    <source>
        <dbReference type="EMBL" id="KAF8881063.1"/>
    </source>
</evidence>
<dbReference type="OrthoDB" id="2269034at2759"/>
<gene>
    <name evidence="1" type="ORF">CPB84DRAFT_258524</name>
</gene>
<comment type="caution">
    <text evidence="1">The sequence shown here is derived from an EMBL/GenBank/DDBJ whole genome shotgun (WGS) entry which is preliminary data.</text>
</comment>
<evidence type="ECO:0008006" key="3">
    <source>
        <dbReference type="Google" id="ProtNLM"/>
    </source>
</evidence>
<dbReference type="Proteomes" id="UP000724874">
    <property type="component" value="Unassembled WGS sequence"/>
</dbReference>
<reference evidence="1" key="1">
    <citation type="submission" date="2020-11" db="EMBL/GenBank/DDBJ databases">
        <authorList>
            <consortium name="DOE Joint Genome Institute"/>
            <person name="Ahrendt S."/>
            <person name="Riley R."/>
            <person name="Andreopoulos W."/>
            <person name="LaButti K."/>
            <person name="Pangilinan J."/>
            <person name="Ruiz-duenas F.J."/>
            <person name="Barrasa J.M."/>
            <person name="Sanchez-Garcia M."/>
            <person name="Camarero S."/>
            <person name="Miyauchi S."/>
            <person name="Serrano A."/>
            <person name="Linde D."/>
            <person name="Babiker R."/>
            <person name="Drula E."/>
            <person name="Ayuso-Fernandez I."/>
            <person name="Pacheco R."/>
            <person name="Padilla G."/>
            <person name="Ferreira P."/>
            <person name="Barriuso J."/>
            <person name="Kellner H."/>
            <person name="Castanera R."/>
            <person name="Alfaro M."/>
            <person name="Ramirez L."/>
            <person name="Pisabarro A.G."/>
            <person name="Kuo A."/>
            <person name="Tritt A."/>
            <person name="Lipzen A."/>
            <person name="He G."/>
            <person name="Yan M."/>
            <person name="Ng V."/>
            <person name="Cullen D."/>
            <person name="Martin F."/>
            <person name="Rosso M.-N."/>
            <person name="Henrissat B."/>
            <person name="Hibbett D."/>
            <person name="Martinez A.T."/>
            <person name="Grigoriev I.V."/>
        </authorList>
    </citation>
    <scope>NUCLEOTIDE SEQUENCE</scope>
    <source>
        <strain evidence="1">AH 44721</strain>
    </source>
</reference>
<name>A0A9P5NDY8_GYMJU</name>
<sequence length="525" mass="61614">MESCTHCGHVDEARHIDPPRLCETSSTDPCALCGEVGHLNIKITQEEETLQYLLHQREKMMLEYNRAHPSIFDRLPVEAISAVFSYYVSTFSGGQELPFVLGAVSRKWRQIAWATSGVWSSFIVDVRKYASYMSQTRLQLAKDWLSRSGRLPLSITVQVEDSFKNSTLWLSEFHPLIDAISQYSNRWHRLHLKLPSALIGRFNFSNIQYLHEINLYSLDGDDLTFHALFQNLPRIVKTRYLDLNPRYLNWQHVTRFTARLLPVHHVLEILRLGHNLRECVFQSVFIRRVDLPNDAYYPVTNSWLESLEINLEFDDFEGRFFNNVTLPYLYHLSVYSLRARLYPNPLISFLIRSRSGLRSLEFFEEDFTPQDSIRILQATPHLEKLKIPNAFAIRSQHPFYCSLSNHLPAHDNLVPSFVEPLLLSLRIFDWTGRGLFHWEAIPRFLVPLSHYNHPRRRPLEIVKIFCECEEDDPVPYIGEDILWQLSHFIDHVQFQFEVKVGNSPVGDLWKMSLEKIYEQKRLKLT</sequence>
<organism evidence="1 2">
    <name type="scientific">Gymnopilus junonius</name>
    <name type="common">Spectacular rustgill mushroom</name>
    <name type="synonym">Gymnopilus spectabilis subsp. junonius</name>
    <dbReference type="NCBI Taxonomy" id="109634"/>
    <lineage>
        <taxon>Eukaryota</taxon>
        <taxon>Fungi</taxon>
        <taxon>Dikarya</taxon>
        <taxon>Basidiomycota</taxon>
        <taxon>Agaricomycotina</taxon>
        <taxon>Agaricomycetes</taxon>
        <taxon>Agaricomycetidae</taxon>
        <taxon>Agaricales</taxon>
        <taxon>Agaricineae</taxon>
        <taxon>Hymenogastraceae</taxon>
        <taxon>Gymnopilus</taxon>
    </lineage>
</organism>
<proteinExistence type="predicted"/>
<keyword evidence="2" id="KW-1185">Reference proteome</keyword>